<proteinExistence type="predicted"/>
<keyword evidence="2" id="KW-1185">Reference proteome</keyword>
<comment type="caution">
    <text evidence="1">The sequence shown here is derived from an EMBL/GenBank/DDBJ whole genome shotgun (WGS) entry which is preliminary data.</text>
</comment>
<gene>
    <name evidence="1" type="ORF">BT93_L5167</name>
</gene>
<accession>A0A8T0CFF4</accession>
<dbReference type="EMBL" id="MU095304">
    <property type="protein sequence ID" value="KAF7846133.1"/>
    <property type="molecule type" value="Genomic_DNA"/>
</dbReference>
<dbReference type="Gramene" id="rna-gnl|WGS:JABURB|Cocit.L5167.1">
    <property type="protein sequence ID" value="cds-KAF7846133.1"/>
    <property type="gene ID" value="gene-BT93_L5167"/>
</dbReference>
<dbReference type="Proteomes" id="UP000806378">
    <property type="component" value="Unassembled WGS sequence"/>
</dbReference>
<evidence type="ECO:0000313" key="2">
    <source>
        <dbReference type="Proteomes" id="UP000806378"/>
    </source>
</evidence>
<organism evidence="1 2">
    <name type="scientific">Corymbia citriodora subsp. variegata</name>
    <dbReference type="NCBI Taxonomy" id="360336"/>
    <lineage>
        <taxon>Eukaryota</taxon>
        <taxon>Viridiplantae</taxon>
        <taxon>Streptophyta</taxon>
        <taxon>Embryophyta</taxon>
        <taxon>Tracheophyta</taxon>
        <taxon>Spermatophyta</taxon>
        <taxon>Magnoliopsida</taxon>
        <taxon>eudicotyledons</taxon>
        <taxon>Gunneridae</taxon>
        <taxon>Pentapetalae</taxon>
        <taxon>rosids</taxon>
        <taxon>malvids</taxon>
        <taxon>Myrtales</taxon>
        <taxon>Myrtaceae</taxon>
        <taxon>Myrtoideae</taxon>
        <taxon>Eucalypteae</taxon>
        <taxon>Corymbia</taxon>
    </lineage>
</organism>
<protein>
    <submittedName>
        <fullName evidence="1">Uncharacterized protein</fullName>
    </submittedName>
</protein>
<evidence type="ECO:0000313" key="1">
    <source>
        <dbReference type="EMBL" id="KAF7846133.1"/>
    </source>
</evidence>
<sequence>MDYVSFSSLKCNHQTQPPNFHPQRQKLLHTALSSVIPSSQYTKHTISSSNIILTKYQVV</sequence>
<name>A0A8T0CFF4_CORYI</name>
<dbReference type="AlphaFoldDB" id="A0A8T0CFF4"/>
<reference evidence="1" key="1">
    <citation type="submission" date="2020-05" db="EMBL/GenBank/DDBJ databases">
        <title>WGS assembly of Corymbia citriodora subspecies variegata.</title>
        <authorList>
            <person name="Barry K."/>
            <person name="Hundley H."/>
            <person name="Shu S."/>
            <person name="Jenkins J."/>
            <person name="Grimwood J."/>
            <person name="Baten A."/>
        </authorList>
    </citation>
    <scope>NUCLEOTIDE SEQUENCE</scope>
    <source>
        <strain evidence="1">CV2-018</strain>
    </source>
</reference>